<dbReference type="InterPro" id="IPR050077">
    <property type="entry name" value="LexA_repressor"/>
</dbReference>
<name>A0A1I4TBB6_9PROT</name>
<dbReference type="InterPro" id="IPR015927">
    <property type="entry name" value="Peptidase_S24_S26A/B/C"/>
</dbReference>
<dbReference type="Pfam" id="PF00717">
    <property type="entry name" value="Peptidase_S24"/>
    <property type="match status" value="1"/>
</dbReference>
<keyword evidence="5" id="KW-0234">DNA repair</keyword>
<gene>
    <name evidence="9" type="ORF">SAMN05421863_10494</name>
</gene>
<keyword evidence="3 7" id="KW-0378">Hydrolase</keyword>
<evidence type="ECO:0000256" key="3">
    <source>
        <dbReference type="ARBA" id="ARBA00022801"/>
    </source>
</evidence>
<protein>
    <submittedName>
        <fullName evidence="9">DNA polymerase V</fullName>
    </submittedName>
</protein>
<accession>A0A1I4TBB6</accession>
<evidence type="ECO:0000256" key="4">
    <source>
        <dbReference type="ARBA" id="ARBA00022813"/>
    </source>
</evidence>
<dbReference type="NCBIfam" id="NF007621">
    <property type="entry name" value="PRK10276.1"/>
    <property type="match status" value="1"/>
</dbReference>
<dbReference type="RefSeq" id="WP_074906423.1">
    <property type="nucleotide sequence ID" value="NZ_FOUB01000049.1"/>
</dbReference>
<dbReference type="InterPro" id="IPR036286">
    <property type="entry name" value="LexA/Signal_pep-like_sf"/>
</dbReference>
<proteinExistence type="inferred from homology"/>
<dbReference type="PANTHER" id="PTHR33516:SF2">
    <property type="entry name" value="LEXA REPRESSOR-RELATED"/>
    <property type="match status" value="1"/>
</dbReference>
<dbReference type="InterPro" id="IPR039418">
    <property type="entry name" value="LexA-like"/>
</dbReference>
<dbReference type="GO" id="GO:0016787">
    <property type="term" value="F:hydrolase activity"/>
    <property type="evidence" value="ECO:0007669"/>
    <property type="project" value="UniProtKB-KW"/>
</dbReference>
<dbReference type="GO" id="GO:0006281">
    <property type="term" value="P:DNA repair"/>
    <property type="evidence" value="ECO:0007669"/>
    <property type="project" value="UniProtKB-KW"/>
</dbReference>
<evidence type="ECO:0000256" key="1">
    <source>
        <dbReference type="ARBA" id="ARBA00007484"/>
    </source>
</evidence>
<dbReference type="PRINTS" id="PR00726">
    <property type="entry name" value="LEXASERPTASE"/>
</dbReference>
<dbReference type="SUPFAM" id="SSF51306">
    <property type="entry name" value="LexA/Signal peptidase"/>
    <property type="match status" value="1"/>
</dbReference>
<reference evidence="10" key="1">
    <citation type="submission" date="2016-10" db="EMBL/GenBank/DDBJ databases">
        <authorList>
            <person name="Varghese N."/>
            <person name="Submissions S."/>
        </authorList>
    </citation>
    <scope>NUCLEOTIDE SEQUENCE [LARGE SCALE GENOMIC DNA]</scope>
    <source>
        <strain evidence="10">Nm44</strain>
    </source>
</reference>
<dbReference type="PANTHER" id="PTHR33516">
    <property type="entry name" value="LEXA REPRESSOR"/>
    <property type="match status" value="1"/>
</dbReference>
<dbReference type="EMBL" id="FOUB01000049">
    <property type="protein sequence ID" value="SFM74024.1"/>
    <property type="molecule type" value="Genomic_DNA"/>
</dbReference>
<comment type="similarity">
    <text evidence="1 7">Belongs to the peptidase S24 family.</text>
</comment>
<dbReference type="OrthoDB" id="9802364at2"/>
<dbReference type="InterPro" id="IPR006197">
    <property type="entry name" value="Peptidase_S24_LexA"/>
</dbReference>
<evidence type="ECO:0000256" key="5">
    <source>
        <dbReference type="ARBA" id="ARBA00023204"/>
    </source>
</evidence>
<dbReference type="GO" id="GO:0003677">
    <property type="term" value="F:DNA binding"/>
    <property type="evidence" value="ECO:0007669"/>
    <property type="project" value="InterPro"/>
</dbReference>
<evidence type="ECO:0000256" key="2">
    <source>
        <dbReference type="ARBA" id="ARBA00022763"/>
    </source>
</evidence>
<keyword evidence="6" id="KW-0742">SOS response</keyword>
<dbReference type="Proteomes" id="UP000183287">
    <property type="component" value="Unassembled WGS sequence"/>
</dbReference>
<keyword evidence="10" id="KW-1185">Reference proteome</keyword>
<keyword evidence="4 7" id="KW-0068">Autocatalytic cleavage</keyword>
<dbReference type="CDD" id="cd06529">
    <property type="entry name" value="S24_LexA-like"/>
    <property type="match status" value="1"/>
</dbReference>
<evidence type="ECO:0000256" key="7">
    <source>
        <dbReference type="RuleBase" id="RU003991"/>
    </source>
</evidence>
<feature type="domain" description="Peptidase S24/S26A/S26B/S26C" evidence="8">
    <location>
        <begin position="31"/>
        <end position="148"/>
    </location>
</feature>
<dbReference type="Gene3D" id="2.10.109.10">
    <property type="entry name" value="Umud Fragment, subunit A"/>
    <property type="match status" value="1"/>
</dbReference>
<organism evidence="9 10">
    <name type="scientific">Nitrosomonas communis</name>
    <dbReference type="NCBI Taxonomy" id="44574"/>
    <lineage>
        <taxon>Bacteria</taxon>
        <taxon>Pseudomonadati</taxon>
        <taxon>Pseudomonadota</taxon>
        <taxon>Betaproteobacteria</taxon>
        <taxon>Nitrosomonadales</taxon>
        <taxon>Nitrosomonadaceae</taxon>
        <taxon>Nitrosomonas</taxon>
    </lineage>
</organism>
<sequence length="156" mass="17453">MTIIVPVEPTSESTLPVLQRAKLDPAVCILPLLQHRIPGGFPSPADDYVEKELDLNHYLVRNKAATYFFRVIGNSMTGAHIHDGDMLVVDRSVEPKHGHIVLAVINNEYTVKRLYACNGVIELHAENPAYPPIRLREHEELQVWGVVVGTVARFIV</sequence>
<keyword evidence="2" id="KW-0227">DNA damage</keyword>
<evidence type="ECO:0000256" key="6">
    <source>
        <dbReference type="ARBA" id="ARBA00023236"/>
    </source>
</evidence>
<dbReference type="GO" id="GO:0006355">
    <property type="term" value="P:regulation of DNA-templated transcription"/>
    <property type="evidence" value="ECO:0007669"/>
    <property type="project" value="InterPro"/>
</dbReference>
<dbReference type="AlphaFoldDB" id="A0A1I4TBB6"/>
<evidence type="ECO:0000259" key="8">
    <source>
        <dbReference type="Pfam" id="PF00717"/>
    </source>
</evidence>
<evidence type="ECO:0000313" key="10">
    <source>
        <dbReference type="Proteomes" id="UP000183287"/>
    </source>
</evidence>
<dbReference type="GO" id="GO:0009432">
    <property type="term" value="P:SOS response"/>
    <property type="evidence" value="ECO:0007669"/>
    <property type="project" value="UniProtKB-KW"/>
</dbReference>
<evidence type="ECO:0000313" key="9">
    <source>
        <dbReference type="EMBL" id="SFM74024.1"/>
    </source>
</evidence>